<evidence type="ECO:0000313" key="3">
    <source>
        <dbReference type="Proteomes" id="UP000572528"/>
    </source>
</evidence>
<dbReference type="AlphaFoldDB" id="A0A853EL68"/>
<sequence length="59" mass="6169">MREARAEAVSLSAKNERLVAALTSARERIAELGAQLDEVTLPPVTLGVLTSLPAASAPR</sequence>
<dbReference type="EMBL" id="JACBXV010000185">
    <property type="protein sequence ID" value="NYS69999.1"/>
    <property type="molecule type" value="Genomic_DNA"/>
</dbReference>
<feature type="coiled-coil region" evidence="1">
    <location>
        <begin position="1"/>
        <end position="35"/>
    </location>
</feature>
<evidence type="ECO:0000256" key="1">
    <source>
        <dbReference type="SAM" id="Coils"/>
    </source>
</evidence>
<dbReference type="Gene3D" id="1.20.5.170">
    <property type="match status" value="1"/>
</dbReference>
<gene>
    <name evidence="2" type="ORF">HZZ05_10860</name>
</gene>
<keyword evidence="1" id="KW-0175">Coiled coil</keyword>
<proteinExistence type="predicted"/>
<name>A0A853EL68_9ACTO</name>
<organism evidence="2 3">
    <name type="scientific">Actinomyces bowdenii</name>
    <dbReference type="NCBI Taxonomy" id="131109"/>
    <lineage>
        <taxon>Bacteria</taxon>
        <taxon>Bacillati</taxon>
        <taxon>Actinomycetota</taxon>
        <taxon>Actinomycetes</taxon>
        <taxon>Actinomycetales</taxon>
        <taxon>Actinomycetaceae</taxon>
        <taxon>Actinomyces</taxon>
    </lineage>
</organism>
<dbReference type="GO" id="GO:0000502">
    <property type="term" value="C:proteasome complex"/>
    <property type="evidence" value="ECO:0007669"/>
    <property type="project" value="UniProtKB-KW"/>
</dbReference>
<evidence type="ECO:0000313" key="2">
    <source>
        <dbReference type="EMBL" id="NYS69999.1"/>
    </source>
</evidence>
<accession>A0A853EL68</accession>
<feature type="non-terminal residue" evidence="2">
    <location>
        <position position="59"/>
    </location>
</feature>
<dbReference type="Proteomes" id="UP000572528">
    <property type="component" value="Unassembled WGS sequence"/>
</dbReference>
<protein>
    <submittedName>
        <fullName evidence="2">Proteasome ATPase</fullName>
    </submittedName>
</protein>
<keyword evidence="2" id="KW-0647">Proteasome</keyword>
<comment type="caution">
    <text evidence="2">The sequence shown here is derived from an EMBL/GenBank/DDBJ whole genome shotgun (WGS) entry which is preliminary data.</text>
</comment>
<reference evidence="2 3" key="1">
    <citation type="submission" date="2020-07" db="EMBL/GenBank/DDBJ databases">
        <title>MOT database genomes.</title>
        <authorList>
            <person name="Joseph S."/>
            <person name="Aduse-Opoku J."/>
            <person name="Hashim A."/>
            <person name="Wade W."/>
            <person name="Curtis M."/>
        </authorList>
    </citation>
    <scope>NUCLEOTIDE SEQUENCE [LARGE SCALE GENOMIC DNA]</scope>
    <source>
        <strain evidence="2 3">WMus004</strain>
    </source>
</reference>